<dbReference type="InterPro" id="IPR016990">
    <property type="entry name" value="UCP032162_TM"/>
</dbReference>
<reference evidence="2 3" key="1">
    <citation type="submission" date="2020-07" db="EMBL/GenBank/DDBJ databases">
        <authorList>
            <person name="Li M."/>
        </authorList>
    </citation>
    <scope>NUCLEOTIDE SEQUENCE [LARGE SCALE GENOMIC DNA]</scope>
    <source>
        <strain evidence="2 3">DSM 23284</strain>
    </source>
</reference>
<protein>
    <submittedName>
        <fullName evidence="2">DUF2244 domain-containing protein</fullName>
    </submittedName>
</protein>
<keyword evidence="1" id="KW-1133">Transmembrane helix</keyword>
<keyword evidence="1" id="KW-0812">Transmembrane</keyword>
<dbReference type="EMBL" id="JACEON010000014">
    <property type="protein sequence ID" value="MBA4612975.1"/>
    <property type="molecule type" value="Genomic_DNA"/>
</dbReference>
<accession>A0A838XR88</accession>
<comment type="caution">
    <text evidence="2">The sequence shown here is derived from an EMBL/GenBank/DDBJ whole genome shotgun (WGS) entry which is preliminary data.</text>
</comment>
<feature type="transmembrane region" description="Helical" evidence="1">
    <location>
        <begin position="67"/>
        <end position="86"/>
    </location>
</feature>
<dbReference type="Pfam" id="PF10003">
    <property type="entry name" value="DUF2244"/>
    <property type="match status" value="1"/>
</dbReference>
<keyword evidence="1" id="KW-0472">Membrane</keyword>
<evidence type="ECO:0000256" key="1">
    <source>
        <dbReference type="SAM" id="Phobius"/>
    </source>
</evidence>
<dbReference type="PIRSF" id="PIRSF032162">
    <property type="entry name" value="UCP032162_imp"/>
    <property type="match status" value="1"/>
</dbReference>
<reference evidence="2 3" key="2">
    <citation type="submission" date="2020-08" db="EMBL/GenBank/DDBJ databases">
        <title>Stappia taiwanensis sp. nov., isolated from a coastal thermal spring.</title>
        <authorList>
            <person name="Kampfer P."/>
        </authorList>
    </citation>
    <scope>NUCLEOTIDE SEQUENCE [LARGE SCALE GENOMIC DNA]</scope>
    <source>
        <strain evidence="2 3">DSM 23284</strain>
    </source>
</reference>
<dbReference type="Proteomes" id="UP000559404">
    <property type="component" value="Unassembled WGS sequence"/>
</dbReference>
<proteinExistence type="predicted"/>
<gene>
    <name evidence="2" type="ORF">H1W37_15030</name>
</gene>
<keyword evidence="3" id="KW-1185">Reference proteome</keyword>
<sequence length="192" mass="20635">MSNGNPKTERDMSGNGSAEGVDAPFFDALLTPYRSLGTTGFSVLMAVTGGVCLIAGLGFLALGAWPVFGFLGLDILLIYLAFRWNYKAANAYEEVRVSRTEILVRKVNPRGGHREYRFNPFWARLHVRKEEDEGVVRITLAMRGQKVDIGGFLNPEDRTSFAGALQAALAVARSGGPLPPSLPPPLPTGAAG</sequence>
<name>A0A838XR88_9HYPH</name>
<dbReference type="AlphaFoldDB" id="A0A838XR88"/>
<dbReference type="InterPro" id="IPR019253">
    <property type="entry name" value="DUF2244_TM"/>
</dbReference>
<feature type="transmembrane region" description="Helical" evidence="1">
    <location>
        <begin position="41"/>
        <end position="61"/>
    </location>
</feature>
<organism evidence="2 3">
    <name type="scientific">Stappia taiwanensis</name>
    <dbReference type="NCBI Taxonomy" id="992267"/>
    <lineage>
        <taxon>Bacteria</taxon>
        <taxon>Pseudomonadati</taxon>
        <taxon>Pseudomonadota</taxon>
        <taxon>Alphaproteobacteria</taxon>
        <taxon>Hyphomicrobiales</taxon>
        <taxon>Stappiaceae</taxon>
        <taxon>Stappia</taxon>
    </lineage>
</organism>
<evidence type="ECO:0000313" key="3">
    <source>
        <dbReference type="Proteomes" id="UP000559404"/>
    </source>
</evidence>
<evidence type="ECO:0000313" key="2">
    <source>
        <dbReference type="EMBL" id="MBA4612975.1"/>
    </source>
</evidence>